<dbReference type="Pfam" id="PF03765">
    <property type="entry name" value="CRAL_TRIO_N"/>
    <property type="match status" value="1"/>
</dbReference>
<dbReference type="SMART" id="SM01100">
    <property type="entry name" value="CRAL_TRIO_N"/>
    <property type="match status" value="1"/>
</dbReference>
<reference evidence="2 3" key="1">
    <citation type="journal article" date="2018" name="Science">
        <title>The opium poppy genome and morphinan production.</title>
        <authorList>
            <person name="Guo L."/>
            <person name="Winzer T."/>
            <person name="Yang X."/>
            <person name="Li Y."/>
            <person name="Ning Z."/>
            <person name="He Z."/>
            <person name="Teodor R."/>
            <person name="Lu Y."/>
            <person name="Bowser T.A."/>
            <person name="Graham I.A."/>
            <person name="Ye K."/>
        </authorList>
    </citation>
    <scope>NUCLEOTIDE SEQUENCE [LARGE SCALE GENOMIC DNA]</scope>
    <source>
        <strain evidence="3">cv. HN1</strain>
        <tissue evidence="2">Leaves</tissue>
    </source>
</reference>
<dbReference type="InterPro" id="IPR001251">
    <property type="entry name" value="CRAL-TRIO_dom"/>
</dbReference>
<evidence type="ECO:0000313" key="2">
    <source>
        <dbReference type="EMBL" id="RZC50542.1"/>
    </source>
</evidence>
<feature type="domain" description="CRAL-TRIO" evidence="1">
    <location>
        <begin position="61"/>
        <end position="229"/>
    </location>
</feature>
<gene>
    <name evidence="2" type="ORF">C5167_018970</name>
</gene>
<dbReference type="Gramene" id="RZC50542">
    <property type="protein sequence ID" value="RZC50542"/>
    <property type="gene ID" value="C5167_018970"/>
</dbReference>
<dbReference type="SMART" id="SM00516">
    <property type="entry name" value="SEC14"/>
    <property type="match status" value="1"/>
</dbReference>
<dbReference type="InterPro" id="IPR011074">
    <property type="entry name" value="CRAL/TRIO_N_dom"/>
</dbReference>
<dbReference type="Pfam" id="PF00650">
    <property type="entry name" value="CRAL_TRIO"/>
    <property type="match status" value="1"/>
</dbReference>
<dbReference type="Gene3D" id="3.40.525.10">
    <property type="entry name" value="CRAL-TRIO lipid binding domain"/>
    <property type="match status" value="1"/>
</dbReference>
<dbReference type="InterPro" id="IPR036865">
    <property type="entry name" value="CRAL-TRIO_dom_sf"/>
</dbReference>
<evidence type="ECO:0000313" key="3">
    <source>
        <dbReference type="Proteomes" id="UP000316621"/>
    </source>
</evidence>
<evidence type="ECO:0000259" key="1">
    <source>
        <dbReference type="PROSITE" id="PS50191"/>
    </source>
</evidence>
<dbReference type="InterPro" id="IPR036273">
    <property type="entry name" value="CRAL/TRIO_N_dom_sf"/>
</dbReference>
<dbReference type="AlphaFoldDB" id="A0A4Y7IS61"/>
<protein>
    <recommendedName>
        <fullName evidence="1">CRAL-TRIO domain-containing protein</fullName>
    </recommendedName>
</protein>
<organism evidence="2 3">
    <name type="scientific">Papaver somniferum</name>
    <name type="common">Opium poppy</name>
    <dbReference type="NCBI Taxonomy" id="3469"/>
    <lineage>
        <taxon>Eukaryota</taxon>
        <taxon>Viridiplantae</taxon>
        <taxon>Streptophyta</taxon>
        <taxon>Embryophyta</taxon>
        <taxon>Tracheophyta</taxon>
        <taxon>Spermatophyta</taxon>
        <taxon>Magnoliopsida</taxon>
        <taxon>Ranunculales</taxon>
        <taxon>Papaveraceae</taxon>
        <taxon>Papaveroideae</taxon>
        <taxon>Papaver</taxon>
    </lineage>
</organism>
<dbReference type="Proteomes" id="UP000316621">
    <property type="component" value="Chromosome 2"/>
</dbReference>
<dbReference type="EMBL" id="CM010716">
    <property type="protein sequence ID" value="RZC50542.1"/>
    <property type="molecule type" value="Genomic_DNA"/>
</dbReference>
<dbReference type="SUPFAM" id="SSF52087">
    <property type="entry name" value="CRAL/TRIO domain"/>
    <property type="match status" value="1"/>
</dbReference>
<dbReference type="PANTHER" id="PTHR46226">
    <property type="entry name" value="CRAL-TRIO DOMAIN-CONTAINING PROTEIN"/>
    <property type="match status" value="1"/>
</dbReference>
<proteinExistence type="predicted"/>
<accession>A0A4Y7IS61</accession>
<dbReference type="CDD" id="cd00170">
    <property type="entry name" value="SEC14"/>
    <property type="match status" value="1"/>
</dbReference>
<dbReference type="SUPFAM" id="SSF46938">
    <property type="entry name" value="CRAL/TRIO N-terminal domain"/>
    <property type="match status" value="1"/>
</dbReference>
<dbReference type="PROSITE" id="PS50191">
    <property type="entry name" value="CRAL_TRIO"/>
    <property type="match status" value="1"/>
</dbReference>
<name>A0A4Y7IS61_PAPSO</name>
<dbReference type="PANTHER" id="PTHR46226:SF6">
    <property type="entry name" value="SEC14P-LIKE PHOSPHATIDYLINOSITOL TRANSFER FAMILY PROTEIN"/>
    <property type="match status" value="1"/>
</dbReference>
<sequence>MPVSSSAFEWNMHQGYPTESLVRFLKARDGNVYKAHKMLIDCLTWRVENEIDKILTKPIVPTDLYRGVRDSQLLGLSGYSKGGLPVFAIGVGQSTFDKALVHYYVQSHIQINEYRDRVVLPHATKKCGRYIGTCLKVLDMTGLKLSALSHIKLLTVISTVDELNYPEKTDLNYNFIDEKHLFFKLKKYFINFHQIVKPLLQERTRKKIQVLQGSGKEELLKVMDKESLPHFCRREGSSLRSNPSNCFSMDHAFHQQLYHYIKQQSMRSPTKQGPFHVTLPEPNSEEKYIAKTIEHEFHNFGKRNGLSHSFEGLEINVE</sequence>
<keyword evidence="3" id="KW-1185">Reference proteome</keyword>
<dbReference type="STRING" id="3469.A0A4Y7IS61"/>
<dbReference type="OMA" id="MVIITQD"/>